<keyword evidence="1" id="KW-1133">Transmembrane helix</keyword>
<feature type="transmembrane region" description="Helical" evidence="1">
    <location>
        <begin position="69"/>
        <end position="100"/>
    </location>
</feature>
<evidence type="ECO:0000313" key="2">
    <source>
        <dbReference type="EMBL" id="QHS91039.1"/>
    </source>
</evidence>
<accession>A0A6C0BHL6</accession>
<sequence length="204" mass="22903">MSLPAAFAGQQASTLLAISPIEGFLQIFNNNPYFIGLMMLILNLGGRFISLEVTKKQEQFLQHPWVRRILIFTVLFVATRNIWVAFWSTLTFVLFLGYLFNENSSLCIFGAGGSPGSTCADGPKPGEEMTPEEKEILHRLSAKAQRYQTADQTKKNMNRPDQEALEKSLRYVPIGSTMNEDGDPINDDVLHTDIYAANLSLLRR</sequence>
<keyword evidence="1" id="KW-0472">Membrane</keyword>
<dbReference type="AlphaFoldDB" id="A0A6C0BHL6"/>
<name>A0A6C0BHL6_9ZZZZ</name>
<keyword evidence="1" id="KW-0812">Transmembrane</keyword>
<feature type="transmembrane region" description="Helical" evidence="1">
    <location>
        <begin position="33"/>
        <end position="49"/>
    </location>
</feature>
<proteinExistence type="predicted"/>
<protein>
    <submittedName>
        <fullName evidence="2">Uncharacterized protein</fullName>
    </submittedName>
</protein>
<evidence type="ECO:0000256" key="1">
    <source>
        <dbReference type="SAM" id="Phobius"/>
    </source>
</evidence>
<dbReference type="EMBL" id="MN739154">
    <property type="protein sequence ID" value="QHS91039.1"/>
    <property type="molecule type" value="Genomic_DNA"/>
</dbReference>
<reference evidence="2" key="1">
    <citation type="journal article" date="2020" name="Nature">
        <title>Giant virus diversity and host interactions through global metagenomics.</title>
        <authorList>
            <person name="Schulz F."/>
            <person name="Roux S."/>
            <person name="Paez-Espino D."/>
            <person name="Jungbluth S."/>
            <person name="Walsh D.A."/>
            <person name="Denef V.J."/>
            <person name="McMahon K.D."/>
            <person name="Konstantinidis K.T."/>
            <person name="Eloe-Fadrosh E.A."/>
            <person name="Kyrpides N.C."/>
            <person name="Woyke T."/>
        </authorList>
    </citation>
    <scope>NUCLEOTIDE SEQUENCE</scope>
    <source>
        <strain evidence="2">GVMAG-M-3300013004-44</strain>
    </source>
</reference>
<organism evidence="2">
    <name type="scientific">viral metagenome</name>
    <dbReference type="NCBI Taxonomy" id="1070528"/>
    <lineage>
        <taxon>unclassified sequences</taxon>
        <taxon>metagenomes</taxon>
        <taxon>organismal metagenomes</taxon>
    </lineage>
</organism>